<evidence type="ECO:0000259" key="4">
    <source>
        <dbReference type="Pfam" id="PF02602"/>
    </source>
</evidence>
<dbReference type="InterPro" id="IPR003754">
    <property type="entry name" value="4pyrrol_synth_uPrphyn_synth"/>
</dbReference>
<evidence type="ECO:0000313" key="6">
    <source>
        <dbReference type="Proteomes" id="UP001595848"/>
    </source>
</evidence>
<dbReference type="InterPro" id="IPR039793">
    <property type="entry name" value="UROS/Hem4"/>
</dbReference>
<feature type="domain" description="Tetrapyrrole biosynthesis uroporphyrinogen III synthase" evidence="4">
    <location>
        <begin position="15"/>
        <end position="234"/>
    </location>
</feature>
<dbReference type="EC" id="4.2.1.75" evidence="3"/>
<comment type="caution">
    <text evidence="5">The sequence shown here is derived from an EMBL/GenBank/DDBJ whole genome shotgun (WGS) entry which is preliminary data.</text>
</comment>
<keyword evidence="3 5" id="KW-0456">Lyase</keyword>
<dbReference type="Pfam" id="PF02602">
    <property type="entry name" value="HEM4"/>
    <property type="match status" value="1"/>
</dbReference>
<dbReference type="EMBL" id="JBHSBV010000001">
    <property type="protein sequence ID" value="MFC4199904.1"/>
    <property type="molecule type" value="Genomic_DNA"/>
</dbReference>
<comment type="similarity">
    <text evidence="3">Belongs to the uroporphyrinogen-III synthase family.</text>
</comment>
<sequence>MNAYVVLTRPAGRNDALAGLCARAGLDALVLPALEVGPLPAPAAGWPAPEDHDLAVFVSGAAARYYMDALRALRGEFRWPAGCRAAAVGAATARALAATGVLDLADVVHPDASGPQDSEALWGLLQGHAWRRALILRGQSGREWLGDRLEQAGAEVFRCALYRRVAASWTAAQAEALRGRLAAGAAPICVFTSAEGVQAFASNIARAGLSRFWERARYVAIHERVAQQLRASLAQASGTAPDPMVKICPPDDDAVFEAVLSIATPQGIQSSP</sequence>
<evidence type="ECO:0000313" key="5">
    <source>
        <dbReference type="EMBL" id="MFC4199904.1"/>
    </source>
</evidence>
<name>A0ABV8NTX7_9BURK</name>
<gene>
    <name evidence="5" type="ORF">ACFOY1_02960</name>
</gene>
<protein>
    <recommendedName>
        <fullName evidence="2 3">Uroporphyrinogen-III synthase</fullName>
        <ecNumber evidence="3">4.2.1.75</ecNumber>
    </recommendedName>
</protein>
<organism evidence="5 6">
    <name type="scientific">Candidimonas humi</name>
    <dbReference type="NCBI Taxonomy" id="683355"/>
    <lineage>
        <taxon>Bacteria</taxon>
        <taxon>Pseudomonadati</taxon>
        <taxon>Pseudomonadota</taxon>
        <taxon>Betaproteobacteria</taxon>
        <taxon>Burkholderiales</taxon>
        <taxon>Alcaligenaceae</taxon>
        <taxon>Candidimonas</taxon>
    </lineage>
</organism>
<dbReference type="PANTHER" id="PTHR38042:SF1">
    <property type="entry name" value="UROPORPHYRINOGEN-III SYNTHASE, CHLOROPLASTIC"/>
    <property type="match status" value="1"/>
</dbReference>
<dbReference type="CDD" id="cd06578">
    <property type="entry name" value="HemD"/>
    <property type="match status" value="1"/>
</dbReference>
<dbReference type="GO" id="GO:0004852">
    <property type="term" value="F:uroporphyrinogen-III synthase activity"/>
    <property type="evidence" value="ECO:0007669"/>
    <property type="project" value="UniProtKB-EC"/>
</dbReference>
<keyword evidence="3" id="KW-0627">Porphyrin biosynthesis</keyword>
<comment type="catalytic activity">
    <reaction evidence="3">
        <text>hydroxymethylbilane = uroporphyrinogen III + H2O</text>
        <dbReference type="Rhea" id="RHEA:18965"/>
        <dbReference type="ChEBI" id="CHEBI:15377"/>
        <dbReference type="ChEBI" id="CHEBI:57308"/>
        <dbReference type="ChEBI" id="CHEBI:57845"/>
        <dbReference type="EC" id="4.2.1.75"/>
    </reaction>
</comment>
<dbReference type="PANTHER" id="PTHR38042">
    <property type="entry name" value="UROPORPHYRINOGEN-III SYNTHASE, CHLOROPLASTIC"/>
    <property type="match status" value="1"/>
</dbReference>
<evidence type="ECO:0000256" key="3">
    <source>
        <dbReference type="RuleBase" id="RU366031"/>
    </source>
</evidence>
<comment type="pathway">
    <text evidence="3">Porphyrin-containing compound metabolism; protoporphyrin-IX biosynthesis; coproporphyrinogen-III from 5-aminolevulinate: step 3/4.</text>
</comment>
<dbReference type="RefSeq" id="WP_217962410.1">
    <property type="nucleotide sequence ID" value="NZ_JAHTBN010000001.1"/>
</dbReference>
<accession>A0ABV8NTX7</accession>
<evidence type="ECO:0000256" key="1">
    <source>
        <dbReference type="ARBA" id="ARBA00037589"/>
    </source>
</evidence>
<dbReference type="Proteomes" id="UP001595848">
    <property type="component" value="Unassembled WGS sequence"/>
</dbReference>
<keyword evidence="6" id="KW-1185">Reference proteome</keyword>
<evidence type="ECO:0000256" key="2">
    <source>
        <dbReference type="ARBA" id="ARBA00040167"/>
    </source>
</evidence>
<reference evidence="6" key="1">
    <citation type="journal article" date="2019" name="Int. J. Syst. Evol. Microbiol.">
        <title>The Global Catalogue of Microorganisms (GCM) 10K type strain sequencing project: providing services to taxonomists for standard genome sequencing and annotation.</title>
        <authorList>
            <consortium name="The Broad Institute Genomics Platform"/>
            <consortium name="The Broad Institute Genome Sequencing Center for Infectious Disease"/>
            <person name="Wu L."/>
            <person name="Ma J."/>
        </authorList>
    </citation>
    <scope>NUCLEOTIDE SEQUENCE [LARGE SCALE GENOMIC DNA]</scope>
    <source>
        <strain evidence="6">LMG 24813</strain>
    </source>
</reference>
<proteinExistence type="inferred from homology"/>
<comment type="function">
    <text evidence="1 3">Catalyzes cyclization of the linear tetrapyrrole, hydroxymethylbilane, to the macrocyclic uroporphyrinogen III.</text>
</comment>